<organism evidence="1 2">
    <name type="scientific">Paenibacillus brasilensis</name>
    <dbReference type="NCBI Taxonomy" id="128574"/>
    <lineage>
        <taxon>Bacteria</taxon>
        <taxon>Bacillati</taxon>
        <taxon>Bacillota</taxon>
        <taxon>Bacilli</taxon>
        <taxon>Bacillales</taxon>
        <taxon>Paenibacillaceae</taxon>
        <taxon>Paenibacillus</taxon>
    </lineage>
</organism>
<evidence type="ECO:0000313" key="2">
    <source>
        <dbReference type="Proteomes" id="UP001242811"/>
    </source>
</evidence>
<proteinExistence type="predicted"/>
<dbReference type="Proteomes" id="UP001242811">
    <property type="component" value="Unassembled WGS sequence"/>
</dbReference>
<dbReference type="EMBL" id="JAUSWA010000006">
    <property type="protein sequence ID" value="MDQ0493264.1"/>
    <property type="molecule type" value="Genomic_DNA"/>
</dbReference>
<sequence>MYDLLIQKLPKMYDIHVRERVLILIGSNPIILCT</sequence>
<comment type="caution">
    <text evidence="1">The sequence shown here is derived from an EMBL/GenBank/DDBJ whole genome shotgun (WGS) entry which is preliminary data.</text>
</comment>
<protein>
    <submittedName>
        <fullName evidence="1">Uncharacterized protein</fullName>
    </submittedName>
</protein>
<name>A0ABU0KUZ6_9BACL</name>
<reference evidence="1 2" key="1">
    <citation type="submission" date="2023-07" db="EMBL/GenBank/DDBJ databases">
        <title>Genomic Encyclopedia of Type Strains, Phase IV (KMG-IV): sequencing the most valuable type-strain genomes for metagenomic binning, comparative biology and taxonomic classification.</title>
        <authorList>
            <person name="Goeker M."/>
        </authorList>
    </citation>
    <scope>NUCLEOTIDE SEQUENCE [LARGE SCALE GENOMIC DNA]</scope>
    <source>
        <strain evidence="1 2">DSM 14914</strain>
    </source>
</reference>
<gene>
    <name evidence="1" type="ORF">QOZ95_001422</name>
</gene>
<accession>A0ABU0KUZ6</accession>
<keyword evidence="2" id="KW-1185">Reference proteome</keyword>
<evidence type="ECO:0000313" key="1">
    <source>
        <dbReference type="EMBL" id="MDQ0493264.1"/>
    </source>
</evidence>